<dbReference type="InterPro" id="IPR010985">
    <property type="entry name" value="Ribbon_hlx_hlx"/>
</dbReference>
<dbReference type="InterPro" id="IPR002145">
    <property type="entry name" value="CopG"/>
</dbReference>
<dbReference type="SUPFAM" id="SSF47598">
    <property type="entry name" value="Ribbon-helix-helix"/>
    <property type="match status" value="1"/>
</dbReference>
<dbReference type="Proteomes" id="UP001432202">
    <property type="component" value="Chromosome"/>
</dbReference>
<gene>
    <name evidence="2" type="ORF">V6M85_04850</name>
</gene>
<evidence type="ECO:0000259" key="1">
    <source>
        <dbReference type="Pfam" id="PF01402"/>
    </source>
</evidence>
<sequence>MEKIVRIDDITYVLETQNSMVVTFKLEEDLLTMVDETLRKLGYSSRSDFIRHAIEEYIKYLRGGNSK</sequence>
<evidence type="ECO:0000313" key="2">
    <source>
        <dbReference type="EMBL" id="WWQ61408.1"/>
    </source>
</evidence>
<name>A0AAX4L422_9CREN</name>
<dbReference type="GeneID" id="89336072"/>
<evidence type="ECO:0000313" key="3">
    <source>
        <dbReference type="Proteomes" id="UP001432202"/>
    </source>
</evidence>
<dbReference type="EMBL" id="CP146016">
    <property type="protein sequence ID" value="WWQ61408.1"/>
    <property type="molecule type" value="Genomic_DNA"/>
</dbReference>
<accession>A0AAX4L422</accession>
<feature type="domain" description="Ribbon-helix-helix protein CopG" evidence="1">
    <location>
        <begin position="20"/>
        <end position="59"/>
    </location>
</feature>
<dbReference type="RefSeq" id="WP_338603689.1">
    <property type="nucleotide sequence ID" value="NZ_CP146016.1"/>
</dbReference>
<dbReference type="InterPro" id="IPR013321">
    <property type="entry name" value="Arc_rbn_hlx_hlx"/>
</dbReference>
<keyword evidence="3" id="KW-1185">Reference proteome</keyword>
<dbReference type="Gene3D" id="1.10.1220.10">
    <property type="entry name" value="Met repressor-like"/>
    <property type="match status" value="1"/>
</dbReference>
<proteinExistence type="predicted"/>
<organism evidence="2 3">
    <name type="scientific">Sulfolobus tengchongensis</name>
    <dbReference type="NCBI Taxonomy" id="207809"/>
    <lineage>
        <taxon>Archaea</taxon>
        <taxon>Thermoproteota</taxon>
        <taxon>Thermoprotei</taxon>
        <taxon>Sulfolobales</taxon>
        <taxon>Sulfolobaceae</taxon>
        <taxon>Sulfolobus</taxon>
    </lineage>
</organism>
<dbReference type="Pfam" id="PF01402">
    <property type="entry name" value="RHH_1"/>
    <property type="match status" value="1"/>
</dbReference>
<dbReference type="CDD" id="cd22231">
    <property type="entry name" value="RHH_NikR_HicB-like"/>
    <property type="match status" value="1"/>
</dbReference>
<reference evidence="2 3" key="1">
    <citation type="submission" date="2024-02" db="EMBL/GenBank/DDBJ databases">
        <title>STSV induces naive adaptation in Sulfolobus.</title>
        <authorList>
            <person name="Xiang X."/>
            <person name="Song M."/>
        </authorList>
    </citation>
    <scope>NUCLEOTIDE SEQUENCE [LARGE SCALE GENOMIC DNA]</scope>
    <source>
        <strain evidence="2 3">RT2</strain>
    </source>
</reference>
<dbReference type="GO" id="GO:0006355">
    <property type="term" value="P:regulation of DNA-templated transcription"/>
    <property type="evidence" value="ECO:0007669"/>
    <property type="project" value="InterPro"/>
</dbReference>
<protein>
    <submittedName>
        <fullName evidence="2">Ribbon-helix-helix domain-containing protein</fullName>
    </submittedName>
</protein>
<dbReference type="AlphaFoldDB" id="A0AAX4L422"/>